<comment type="similarity">
    <text evidence="1">Belongs to the ABC transporter superfamily. Ycf16 family.</text>
</comment>
<gene>
    <name evidence="5" type="ORF">UY16_C0058G0005</name>
</gene>
<keyword evidence="2" id="KW-0547">Nucleotide-binding</keyword>
<sequence length="292" mass="32338">MKKNELLINNLHVSVEGKEILRGVSLRVAAGQVHAVMGPNGSGKSTLAYALLGHPQYEVLQNDQIRPILPIRPINKKENKKNERIGIWLGEKNISNLPTEERAKAGLFLAMQSPIAIPGVNVFNLLRTAYQEKHERALPKPKAKIQNPALISKFPGGTDISAFHRQIKEYARKLHLDEQLLTRGIHDGFSGGEKKKIEMLQALVLAPKFAIFDEIDTGLDVDALKTVASAMKMLAKNGTGVIVITHYQRILKYLKPDVVHVLVNGKIVKTGNATLARKIEEEGYKKYGASDH</sequence>
<evidence type="ECO:0000313" key="6">
    <source>
        <dbReference type="Proteomes" id="UP000034739"/>
    </source>
</evidence>
<evidence type="ECO:0000256" key="3">
    <source>
        <dbReference type="ARBA" id="ARBA00022840"/>
    </source>
</evidence>
<dbReference type="AlphaFoldDB" id="A0A0G1TX61"/>
<proteinExistence type="inferred from homology"/>
<evidence type="ECO:0000256" key="2">
    <source>
        <dbReference type="ARBA" id="ARBA00022741"/>
    </source>
</evidence>
<dbReference type="PROSITE" id="PS00211">
    <property type="entry name" value="ABC_TRANSPORTER_1"/>
    <property type="match status" value="1"/>
</dbReference>
<dbReference type="PANTHER" id="PTHR43204:SF1">
    <property type="entry name" value="ABC TRANSPORTER I FAMILY MEMBER 6, CHLOROPLASTIC"/>
    <property type="match status" value="1"/>
</dbReference>
<dbReference type="PROSITE" id="PS50893">
    <property type="entry name" value="ABC_TRANSPORTER_2"/>
    <property type="match status" value="1"/>
</dbReference>
<dbReference type="PATRIC" id="fig|1618445.3.peg.1158"/>
<name>A0A0G1TX61_9BACT</name>
<reference evidence="5 6" key="1">
    <citation type="journal article" date="2015" name="Nature">
        <title>rRNA introns, odd ribosomes, and small enigmatic genomes across a large radiation of phyla.</title>
        <authorList>
            <person name="Brown C.T."/>
            <person name="Hug L.A."/>
            <person name="Thomas B.C."/>
            <person name="Sharon I."/>
            <person name="Castelle C.J."/>
            <person name="Singh A."/>
            <person name="Wilkins M.J."/>
            <person name="Williams K.H."/>
            <person name="Banfield J.F."/>
        </authorList>
    </citation>
    <scope>NUCLEOTIDE SEQUENCE [LARGE SCALE GENOMIC DNA]</scope>
</reference>
<dbReference type="InterPro" id="IPR017871">
    <property type="entry name" value="ABC_transporter-like_CS"/>
</dbReference>
<evidence type="ECO:0000259" key="4">
    <source>
        <dbReference type="PROSITE" id="PS50893"/>
    </source>
</evidence>
<evidence type="ECO:0000256" key="1">
    <source>
        <dbReference type="ARBA" id="ARBA00006216"/>
    </source>
</evidence>
<feature type="domain" description="ABC transporter" evidence="4">
    <location>
        <begin position="6"/>
        <end position="289"/>
    </location>
</feature>
<accession>A0A0G1TX61</accession>
<evidence type="ECO:0000313" key="5">
    <source>
        <dbReference type="EMBL" id="KKU86334.1"/>
    </source>
</evidence>
<dbReference type="GO" id="GO:0016887">
    <property type="term" value="F:ATP hydrolysis activity"/>
    <property type="evidence" value="ECO:0007669"/>
    <property type="project" value="InterPro"/>
</dbReference>
<comment type="caution">
    <text evidence="5">The sequence shown here is derived from an EMBL/GenBank/DDBJ whole genome shotgun (WGS) entry which is preliminary data.</text>
</comment>
<dbReference type="Pfam" id="PF00005">
    <property type="entry name" value="ABC_tran"/>
    <property type="match status" value="1"/>
</dbReference>
<dbReference type="PANTHER" id="PTHR43204">
    <property type="entry name" value="ABC TRANSPORTER I FAMILY MEMBER 6, CHLOROPLASTIC"/>
    <property type="match status" value="1"/>
</dbReference>
<dbReference type="InterPro" id="IPR010230">
    <property type="entry name" value="FeS-cluster_ATPase_SufC"/>
</dbReference>
<dbReference type="Gene3D" id="3.40.50.300">
    <property type="entry name" value="P-loop containing nucleotide triphosphate hydrolases"/>
    <property type="match status" value="1"/>
</dbReference>
<dbReference type="SUPFAM" id="SSF52540">
    <property type="entry name" value="P-loop containing nucleoside triphosphate hydrolases"/>
    <property type="match status" value="1"/>
</dbReference>
<dbReference type="GO" id="GO:0005524">
    <property type="term" value="F:ATP binding"/>
    <property type="evidence" value="ECO:0007669"/>
    <property type="project" value="UniProtKB-KW"/>
</dbReference>
<dbReference type="EMBL" id="LCOY01000058">
    <property type="protein sequence ID" value="KKU86334.1"/>
    <property type="molecule type" value="Genomic_DNA"/>
</dbReference>
<dbReference type="CDD" id="cd03217">
    <property type="entry name" value="ABC_FeS_Assembly"/>
    <property type="match status" value="1"/>
</dbReference>
<keyword evidence="3" id="KW-0067">ATP-binding</keyword>
<dbReference type="InterPro" id="IPR027417">
    <property type="entry name" value="P-loop_NTPase"/>
</dbReference>
<dbReference type="Proteomes" id="UP000034739">
    <property type="component" value="Unassembled WGS sequence"/>
</dbReference>
<protein>
    <submittedName>
        <fullName evidence="5">FeS assembly ATPase SufC</fullName>
    </submittedName>
</protein>
<dbReference type="InterPro" id="IPR003439">
    <property type="entry name" value="ABC_transporter-like_ATP-bd"/>
</dbReference>
<organism evidence="5 6">
    <name type="scientific">Candidatus Gottesmanbacteria bacterium GW2011_GWA2_47_9</name>
    <dbReference type="NCBI Taxonomy" id="1618445"/>
    <lineage>
        <taxon>Bacteria</taxon>
        <taxon>Candidatus Gottesmaniibacteriota</taxon>
    </lineage>
</organism>